<dbReference type="NCBIfam" id="NF001986">
    <property type="entry name" value="PRK00779.1"/>
    <property type="match status" value="1"/>
</dbReference>
<dbReference type="PRINTS" id="PR00100">
    <property type="entry name" value="AOTCASE"/>
</dbReference>
<dbReference type="Proteomes" id="UP000485058">
    <property type="component" value="Unassembled WGS sequence"/>
</dbReference>
<sequence length="333" mass="36901">MGRVLVSSTAEAKQLFSGKDIKAPKAGKHFLHLDDFSKDELQSMLDLGLMAKKRFYERDESFKPFAGQTMAMIFTKPSARTRVSFETGFFRLGGHALYLDPNTIQLGKREPTKDIARVLSGYNDVIMARLFGHGDLLELAQFSSVPVINGLTDYNHPCQIMADVLTIIERKGRFEGLKVVYVGDGNNMVHSWLRLATRMSFEFVCVCPPGYEPDAATVAMAQAAGKSQISVSHEPLTAIQGADVVYTDVWASMGQKDTLDVRVKEFQGFQVNEALMAKAGKDAIFMHCLPAERGLETTDGVMEAPYSVVFQEAENRMHAQNGILLHCLQATKH</sequence>
<feature type="domain" description="Aspartate/ornithine carbamoyltransferase carbamoyl-P binding" evidence="7">
    <location>
        <begin position="28"/>
        <end position="169"/>
    </location>
</feature>
<dbReference type="InterPro" id="IPR006131">
    <property type="entry name" value="Asp_carbamoyltransf_Asp/Orn-bd"/>
</dbReference>
<evidence type="ECO:0000256" key="2">
    <source>
        <dbReference type="ARBA" id="ARBA00013007"/>
    </source>
</evidence>
<organism evidence="8 9">
    <name type="scientific">Haematococcus lacustris</name>
    <name type="common">Green alga</name>
    <name type="synonym">Haematococcus pluvialis</name>
    <dbReference type="NCBI Taxonomy" id="44745"/>
    <lineage>
        <taxon>Eukaryota</taxon>
        <taxon>Viridiplantae</taxon>
        <taxon>Chlorophyta</taxon>
        <taxon>core chlorophytes</taxon>
        <taxon>Chlorophyceae</taxon>
        <taxon>CS clade</taxon>
        <taxon>Chlamydomonadales</taxon>
        <taxon>Haematococcaceae</taxon>
        <taxon>Haematococcus</taxon>
    </lineage>
</organism>
<dbReference type="GO" id="GO:0016597">
    <property type="term" value="F:amino acid binding"/>
    <property type="evidence" value="ECO:0007669"/>
    <property type="project" value="InterPro"/>
</dbReference>
<accession>A0A699ZGG2</accession>
<dbReference type="PRINTS" id="PR00102">
    <property type="entry name" value="OTCASE"/>
</dbReference>
<evidence type="ECO:0000256" key="5">
    <source>
        <dbReference type="RuleBase" id="RU003634"/>
    </source>
</evidence>
<evidence type="ECO:0000256" key="1">
    <source>
        <dbReference type="ARBA" id="ARBA00007805"/>
    </source>
</evidence>
<reference evidence="8 9" key="1">
    <citation type="submission" date="2020-02" db="EMBL/GenBank/DDBJ databases">
        <title>Draft genome sequence of Haematococcus lacustris strain NIES-144.</title>
        <authorList>
            <person name="Morimoto D."/>
            <person name="Nakagawa S."/>
            <person name="Yoshida T."/>
            <person name="Sawayama S."/>
        </authorList>
    </citation>
    <scope>NUCLEOTIDE SEQUENCE [LARGE SCALE GENOMIC DNA]</scope>
    <source>
        <strain evidence="8 9">NIES-144</strain>
    </source>
</reference>
<gene>
    <name evidence="8" type="ORF">HaLaN_18587</name>
</gene>
<dbReference type="PANTHER" id="PTHR45753:SF3">
    <property type="entry name" value="ORNITHINE TRANSCARBAMYLASE, MITOCHONDRIAL"/>
    <property type="match status" value="1"/>
</dbReference>
<proteinExistence type="inferred from homology"/>
<evidence type="ECO:0000256" key="4">
    <source>
        <dbReference type="ARBA" id="ARBA00048772"/>
    </source>
</evidence>
<comment type="catalytic activity">
    <reaction evidence="4">
        <text>carbamoyl phosphate + L-ornithine = L-citrulline + phosphate + H(+)</text>
        <dbReference type="Rhea" id="RHEA:19513"/>
        <dbReference type="ChEBI" id="CHEBI:15378"/>
        <dbReference type="ChEBI" id="CHEBI:43474"/>
        <dbReference type="ChEBI" id="CHEBI:46911"/>
        <dbReference type="ChEBI" id="CHEBI:57743"/>
        <dbReference type="ChEBI" id="CHEBI:58228"/>
        <dbReference type="EC" id="2.1.3.3"/>
    </reaction>
</comment>
<dbReference type="Gene3D" id="3.40.50.1370">
    <property type="entry name" value="Aspartate/ornithine carbamoyltransferase"/>
    <property type="match status" value="2"/>
</dbReference>
<evidence type="ECO:0000259" key="7">
    <source>
        <dbReference type="Pfam" id="PF02729"/>
    </source>
</evidence>
<evidence type="ECO:0000259" key="6">
    <source>
        <dbReference type="Pfam" id="PF00185"/>
    </source>
</evidence>
<dbReference type="EMBL" id="BLLF01001803">
    <property type="protein sequence ID" value="GFH21311.1"/>
    <property type="molecule type" value="Genomic_DNA"/>
</dbReference>
<dbReference type="InterPro" id="IPR006132">
    <property type="entry name" value="Asp/Orn_carbamoyltranf_P-bd"/>
</dbReference>
<comment type="caution">
    <text evidence="8">The sequence shown here is derived from an EMBL/GenBank/DDBJ whole genome shotgun (WGS) entry which is preliminary data.</text>
</comment>
<name>A0A699ZGG2_HAELA</name>
<dbReference type="NCBIfam" id="TIGR00658">
    <property type="entry name" value="orni_carb_tr"/>
    <property type="match status" value="1"/>
</dbReference>
<dbReference type="EC" id="2.1.3.3" evidence="2"/>
<dbReference type="AlphaFoldDB" id="A0A699ZGG2"/>
<dbReference type="PANTHER" id="PTHR45753">
    <property type="entry name" value="ORNITHINE CARBAMOYLTRANSFERASE, MITOCHONDRIAL"/>
    <property type="match status" value="1"/>
</dbReference>
<dbReference type="GO" id="GO:0019240">
    <property type="term" value="P:citrulline biosynthetic process"/>
    <property type="evidence" value="ECO:0007669"/>
    <property type="project" value="TreeGrafter"/>
</dbReference>
<keyword evidence="3 5" id="KW-0808">Transferase</keyword>
<comment type="similarity">
    <text evidence="1">Belongs to the aspartate/ornithine carbamoyltransferase superfamily. OTCase family.</text>
</comment>
<evidence type="ECO:0000313" key="9">
    <source>
        <dbReference type="Proteomes" id="UP000485058"/>
    </source>
</evidence>
<keyword evidence="9" id="KW-1185">Reference proteome</keyword>
<evidence type="ECO:0000313" key="8">
    <source>
        <dbReference type="EMBL" id="GFH21311.1"/>
    </source>
</evidence>
<dbReference type="InterPro" id="IPR002292">
    <property type="entry name" value="Orn/put_carbamltrans"/>
</dbReference>
<dbReference type="FunFam" id="3.40.50.1370:FF:000008">
    <property type="entry name" value="Ornithine carbamoyltransferase"/>
    <property type="match status" value="1"/>
</dbReference>
<protein>
    <recommendedName>
        <fullName evidence="2">ornithine carbamoyltransferase</fullName>
        <ecNumber evidence="2">2.1.3.3</ecNumber>
    </recommendedName>
</protein>
<dbReference type="InterPro" id="IPR036901">
    <property type="entry name" value="Asp/Orn_carbamoylTrfase_sf"/>
</dbReference>
<dbReference type="Pfam" id="PF00185">
    <property type="entry name" value="OTCace"/>
    <property type="match status" value="1"/>
</dbReference>
<dbReference type="GO" id="GO:0042450">
    <property type="term" value="P:L-arginine biosynthetic process via ornithine"/>
    <property type="evidence" value="ECO:0007669"/>
    <property type="project" value="TreeGrafter"/>
</dbReference>
<dbReference type="InterPro" id="IPR006130">
    <property type="entry name" value="Asp/Orn_carbamoylTrfase"/>
</dbReference>
<dbReference type="HAMAP" id="MF_01109">
    <property type="entry name" value="OTCase"/>
    <property type="match status" value="1"/>
</dbReference>
<dbReference type="InterPro" id="IPR024904">
    <property type="entry name" value="OTCase_ArgI"/>
</dbReference>
<dbReference type="GO" id="GO:0004585">
    <property type="term" value="F:ornithine carbamoyltransferase activity"/>
    <property type="evidence" value="ECO:0007669"/>
    <property type="project" value="UniProtKB-EC"/>
</dbReference>
<dbReference type="SUPFAM" id="SSF53671">
    <property type="entry name" value="Aspartate/ornithine carbamoyltransferase"/>
    <property type="match status" value="1"/>
</dbReference>
<evidence type="ECO:0000256" key="3">
    <source>
        <dbReference type="ARBA" id="ARBA00022679"/>
    </source>
</evidence>
<dbReference type="Pfam" id="PF02729">
    <property type="entry name" value="OTCace_N"/>
    <property type="match status" value="1"/>
</dbReference>
<feature type="domain" description="Aspartate/ornithine carbamoyltransferase Asp/Orn-binding" evidence="6">
    <location>
        <begin position="175"/>
        <end position="326"/>
    </location>
</feature>